<organism evidence="1 2">
    <name type="scientific">Gracilibacillus dipsosauri</name>
    <dbReference type="NCBI Taxonomy" id="178340"/>
    <lineage>
        <taxon>Bacteria</taxon>
        <taxon>Bacillati</taxon>
        <taxon>Bacillota</taxon>
        <taxon>Bacilli</taxon>
        <taxon>Bacillales</taxon>
        <taxon>Bacillaceae</taxon>
        <taxon>Gracilibacillus</taxon>
    </lineage>
</organism>
<comment type="caution">
    <text evidence="1">The sequence shown here is derived from an EMBL/GenBank/DDBJ whole genome shotgun (WGS) entry which is preliminary data.</text>
</comment>
<dbReference type="RefSeq" id="WP_054859471.1">
    <property type="nucleotide sequence ID" value="NZ_JAJUIE010000001.1"/>
</dbReference>
<dbReference type="Pfam" id="PF04456">
    <property type="entry name" value="DUF503"/>
    <property type="match status" value="1"/>
</dbReference>
<evidence type="ECO:0000313" key="2">
    <source>
        <dbReference type="Proteomes" id="UP000245624"/>
    </source>
</evidence>
<name>A0A317L1B5_9BACI</name>
<dbReference type="EMBL" id="QGTD01000008">
    <property type="protein sequence ID" value="PWU68830.1"/>
    <property type="molecule type" value="Genomic_DNA"/>
</dbReference>
<sequence length="92" mass="10742">MLLYAEIEFILYDCHSLKEKRSILLRLKNRLNKNLNLAIAEIDHQNQWQRAAFAIVTVSDAKVINEKVIQQALALMDSFPEIERTTTDVEER</sequence>
<accession>A0A317L1B5</accession>
<evidence type="ECO:0000313" key="1">
    <source>
        <dbReference type="EMBL" id="PWU68830.1"/>
    </source>
</evidence>
<dbReference type="InterPro" id="IPR007546">
    <property type="entry name" value="DUF503"/>
</dbReference>
<keyword evidence="2" id="KW-1185">Reference proteome</keyword>
<dbReference type="PANTHER" id="PTHR36441">
    <property type="entry name" value="HYPOTHETICAL CYTOSOLIC PROTEIN"/>
    <property type="match status" value="1"/>
</dbReference>
<dbReference type="Proteomes" id="UP000245624">
    <property type="component" value="Unassembled WGS sequence"/>
</dbReference>
<dbReference type="OrthoDB" id="9809023at2"/>
<dbReference type="SUPFAM" id="SSF103007">
    <property type="entry name" value="Hypothetical protein TT1725"/>
    <property type="match status" value="1"/>
</dbReference>
<reference evidence="1 2" key="1">
    <citation type="submission" date="2018-05" db="EMBL/GenBank/DDBJ databases">
        <title>Genomic analysis of Gracilibacillus dipsosauri DD1 reveals novel features of a salt-tolerant amylase.</title>
        <authorList>
            <person name="Deutch C.E."/>
            <person name="Yang S."/>
        </authorList>
    </citation>
    <scope>NUCLEOTIDE SEQUENCE [LARGE SCALE GENOMIC DNA]</scope>
    <source>
        <strain evidence="1 2">DD1</strain>
    </source>
</reference>
<dbReference type="PANTHER" id="PTHR36441:SF1">
    <property type="entry name" value="DUF503 DOMAIN-CONTAINING PROTEIN"/>
    <property type="match status" value="1"/>
</dbReference>
<protein>
    <submittedName>
        <fullName evidence="1">DUF503 domain-containing protein</fullName>
    </submittedName>
</protein>
<dbReference type="Gene3D" id="3.30.70.1120">
    <property type="entry name" value="TT1725-like"/>
    <property type="match status" value="1"/>
</dbReference>
<gene>
    <name evidence="1" type="ORF">DLJ74_10455</name>
</gene>
<dbReference type="InterPro" id="IPR036746">
    <property type="entry name" value="TT1725-like_sf"/>
</dbReference>
<dbReference type="AlphaFoldDB" id="A0A317L1B5"/>
<proteinExistence type="predicted"/>